<protein>
    <submittedName>
        <fullName evidence="7">ABC-2 type transporter</fullName>
    </submittedName>
</protein>
<comment type="subcellular location">
    <subcellularLocation>
        <location evidence="1">Membrane</location>
        <topology evidence="1">Multi-pass membrane protein</topology>
    </subcellularLocation>
</comment>
<evidence type="ECO:0000313" key="7">
    <source>
        <dbReference type="EMBL" id="EQD71432.1"/>
    </source>
</evidence>
<dbReference type="InterPro" id="IPR000412">
    <property type="entry name" value="ABC_2_transport"/>
</dbReference>
<comment type="caution">
    <text evidence="7">The sequence shown here is derived from an EMBL/GenBank/DDBJ whole genome shotgun (WGS) entry which is preliminary data.</text>
</comment>
<sequence>GLFRQLSLTPLTRGEWLASRFIWYTMLTFASAALMLAIGSAIFGAHVTFSIWLVPFLIVGPLFFVSLGMLAGTVSKTPETAAVIGNVITFPMMFLAGTFFPVSSFSPGLQLVAKVLPLYYVIDGMNQVLLFNNIPRAIGDLAVVLIGAVIVFALAIYFFKWRGE</sequence>
<keyword evidence="3 5" id="KW-1133">Transmembrane helix</keyword>
<feature type="transmembrane region" description="Helical" evidence="5">
    <location>
        <begin position="49"/>
        <end position="71"/>
    </location>
</feature>
<feature type="non-terminal residue" evidence="7">
    <location>
        <position position="1"/>
    </location>
</feature>
<dbReference type="PRINTS" id="PR00164">
    <property type="entry name" value="ABC2TRNSPORT"/>
</dbReference>
<feature type="transmembrane region" description="Helical" evidence="5">
    <location>
        <begin position="83"/>
        <end position="102"/>
    </location>
</feature>
<dbReference type="EMBL" id="AUZY01002793">
    <property type="protein sequence ID" value="EQD71432.1"/>
    <property type="molecule type" value="Genomic_DNA"/>
</dbReference>
<accession>T1BNM6</accession>
<organism evidence="7">
    <name type="scientific">mine drainage metagenome</name>
    <dbReference type="NCBI Taxonomy" id="410659"/>
    <lineage>
        <taxon>unclassified sequences</taxon>
        <taxon>metagenomes</taxon>
        <taxon>ecological metagenomes</taxon>
    </lineage>
</organism>
<dbReference type="InterPro" id="IPR052902">
    <property type="entry name" value="ABC-2_transporter"/>
</dbReference>
<dbReference type="PANTHER" id="PTHR43027:SF2">
    <property type="entry name" value="TRANSPORT PERMEASE PROTEIN"/>
    <property type="match status" value="1"/>
</dbReference>
<dbReference type="PANTHER" id="PTHR43027">
    <property type="entry name" value="DOXORUBICIN RESISTANCE ABC TRANSPORTER PERMEASE PROTEIN DRRC-RELATED"/>
    <property type="match status" value="1"/>
</dbReference>
<feature type="domain" description="ABC transmembrane type-2" evidence="6">
    <location>
        <begin position="62"/>
        <end position="162"/>
    </location>
</feature>
<dbReference type="PROSITE" id="PS51012">
    <property type="entry name" value="ABC_TM2"/>
    <property type="match status" value="1"/>
</dbReference>
<dbReference type="AlphaFoldDB" id="T1BNM6"/>
<gene>
    <name evidence="7" type="ORF">B1B_04467</name>
</gene>
<feature type="transmembrane region" description="Helical" evidence="5">
    <location>
        <begin position="137"/>
        <end position="159"/>
    </location>
</feature>
<feature type="transmembrane region" description="Helical" evidence="5">
    <location>
        <begin position="21"/>
        <end position="43"/>
    </location>
</feature>
<reference evidence="7" key="1">
    <citation type="submission" date="2013-08" db="EMBL/GenBank/DDBJ databases">
        <authorList>
            <person name="Mendez C."/>
            <person name="Richter M."/>
            <person name="Ferrer M."/>
            <person name="Sanchez J."/>
        </authorList>
    </citation>
    <scope>NUCLEOTIDE SEQUENCE</scope>
</reference>
<dbReference type="InterPro" id="IPR047817">
    <property type="entry name" value="ABC2_TM_bact-type"/>
</dbReference>
<evidence type="ECO:0000256" key="4">
    <source>
        <dbReference type="ARBA" id="ARBA00023136"/>
    </source>
</evidence>
<reference evidence="7" key="2">
    <citation type="journal article" date="2014" name="ISME J.">
        <title>Microbial stratification in low pH oxic and suboxic macroscopic growths along an acid mine drainage.</title>
        <authorList>
            <person name="Mendez-Garcia C."/>
            <person name="Mesa V."/>
            <person name="Sprenger R.R."/>
            <person name="Richter M."/>
            <person name="Diez M.S."/>
            <person name="Solano J."/>
            <person name="Bargiela R."/>
            <person name="Golyshina O.V."/>
            <person name="Manteca A."/>
            <person name="Ramos J.L."/>
            <person name="Gallego J.R."/>
            <person name="Llorente I."/>
            <person name="Martins Dos Santos V.A."/>
            <person name="Jensen O.N."/>
            <person name="Pelaez A.I."/>
            <person name="Sanchez J."/>
            <person name="Ferrer M."/>
        </authorList>
    </citation>
    <scope>NUCLEOTIDE SEQUENCE</scope>
</reference>
<proteinExistence type="predicted"/>
<dbReference type="InterPro" id="IPR013525">
    <property type="entry name" value="ABC2_TM"/>
</dbReference>
<dbReference type="GO" id="GO:0140359">
    <property type="term" value="F:ABC-type transporter activity"/>
    <property type="evidence" value="ECO:0007669"/>
    <property type="project" value="InterPro"/>
</dbReference>
<evidence type="ECO:0000256" key="5">
    <source>
        <dbReference type="SAM" id="Phobius"/>
    </source>
</evidence>
<dbReference type="GO" id="GO:0043190">
    <property type="term" value="C:ATP-binding cassette (ABC) transporter complex"/>
    <property type="evidence" value="ECO:0007669"/>
    <property type="project" value="InterPro"/>
</dbReference>
<name>T1BNM6_9ZZZZ</name>
<evidence type="ECO:0000256" key="1">
    <source>
        <dbReference type="ARBA" id="ARBA00004141"/>
    </source>
</evidence>
<evidence type="ECO:0000256" key="2">
    <source>
        <dbReference type="ARBA" id="ARBA00022692"/>
    </source>
</evidence>
<keyword evidence="4 5" id="KW-0472">Membrane</keyword>
<evidence type="ECO:0000259" key="6">
    <source>
        <dbReference type="PROSITE" id="PS51012"/>
    </source>
</evidence>
<dbReference type="Pfam" id="PF12698">
    <property type="entry name" value="ABC2_membrane_3"/>
    <property type="match status" value="1"/>
</dbReference>
<evidence type="ECO:0000256" key="3">
    <source>
        <dbReference type="ARBA" id="ARBA00022989"/>
    </source>
</evidence>
<keyword evidence="2 5" id="KW-0812">Transmembrane</keyword>